<dbReference type="SMART" id="SM00248">
    <property type="entry name" value="ANK"/>
    <property type="match status" value="3"/>
</dbReference>
<name>A0A8H4RV27_9HELO</name>
<dbReference type="InterPro" id="IPR002110">
    <property type="entry name" value="Ankyrin_rpt"/>
</dbReference>
<dbReference type="InterPro" id="IPR050745">
    <property type="entry name" value="Multifunctional_regulatory"/>
</dbReference>
<protein>
    <recommendedName>
        <fullName evidence="6">Ankyrin</fullName>
    </recommendedName>
</protein>
<evidence type="ECO:0000313" key="4">
    <source>
        <dbReference type="EMBL" id="KAF4636128.1"/>
    </source>
</evidence>
<dbReference type="Proteomes" id="UP000566819">
    <property type="component" value="Unassembled WGS sequence"/>
</dbReference>
<gene>
    <name evidence="4" type="ORF">G7Y89_g1958</name>
</gene>
<feature type="region of interest" description="Disordered" evidence="3">
    <location>
        <begin position="1"/>
        <end position="35"/>
    </location>
</feature>
<accession>A0A8H4RV27</accession>
<keyword evidence="5" id="KW-1185">Reference proteome</keyword>
<dbReference type="InterPro" id="IPR036770">
    <property type="entry name" value="Ankyrin_rpt-contain_sf"/>
</dbReference>
<comment type="caution">
    <text evidence="4">The sequence shown here is derived from an EMBL/GenBank/DDBJ whole genome shotgun (WGS) entry which is preliminary data.</text>
</comment>
<dbReference type="OrthoDB" id="194358at2759"/>
<organism evidence="4 5">
    <name type="scientific">Cudoniella acicularis</name>
    <dbReference type="NCBI Taxonomy" id="354080"/>
    <lineage>
        <taxon>Eukaryota</taxon>
        <taxon>Fungi</taxon>
        <taxon>Dikarya</taxon>
        <taxon>Ascomycota</taxon>
        <taxon>Pezizomycotina</taxon>
        <taxon>Leotiomycetes</taxon>
        <taxon>Helotiales</taxon>
        <taxon>Tricladiaceae</taxon>
        <taxon>Cudoniella</taxon>
    </lineage>
</organism>
<evidence type="ECO:0000313" key="5">
    <source>
        <dbReference type="Proteomes" id="UP000566819"/>
    </source>
</evidence>
<reference evidence="4 5" key="1">
    <citation type="submission" date="2020-03" db="EMBL/GenBank/DDBJ databases">
        <title>Draft Genome Sequence of Cudoniella acicularis.</title>
        <authorList>
            <person name="Buettner E."/>
            <person name="Kellner H."/>
        </authorList>
    </citation>
    <scope>NUCLEOTIDE SEQUENCE [LARGE SCALE GENOMIC DNA]</scope>
    <source>
        <strain evidence="4 5">DSM 108380</strain>
    </source>
</reference>
<feature type="compositionally biased region" description="Polar residues" evidence="3">
    <location>
        <begin position="20"/>
        <end position="32"/>
    </location>
</feature>
<proteinExistence type="predicted"/>
<dbReference type="SUPFAM" id="SSF48403">
    <property type="entry name" value="Ankyrin repeat"/>
    <property type="match status" value="1"/>
</dbReference>
<dbReference type="PANTHER" id="PTHR24189">
    <property type="entry name" value="MYOTROPHIN"/>
    <property type="match status" value="1"/>
</dbReference>
<dbReference type="AlphaFoldDB" id="A0A8H4RV27"/>
<evidence type="ECO:0000256" key="3">
    <source>
        <dbReference type="SAM" id="MobiDB-lite"/>
    </source>
</evidence>
<evidence type="ECO:0000256" key="2">
    <source>
        <dbReference type="ARBA" id="ARBA00023043"/>
    </source>
</evidence>
<keyword evidence="2" id="KW-0040">ANK repeat</keyword>
<dbReference type="Gene3D" id="1.25.40.20">
    <property type="entry name" value="Ankyrin repeat-containing domain"/>
    <property type="match status" value="2"/>
</dbReference>
<sequence length="327" mass="35309">MGSGPTTGTPSKEKDPKPPNGQTEAPKQSSEFNLLLGPHSDSSKNLLDACMTGNLESVQTIFQELHGDPEFHATITGRLSISMDFACSYGHADIVTYLLENGAVMGNAAMSAVWNEDTDGVIRVIEVLLKYGLDLAKFPAIIHNVIARSDQTLLRYLLSKGADPNGLDEFETFPLDICGDNTSIGLLIDAGANVNAANLYQDAVSFIDDESCFERLQYLLERGIDINSQAVYAGIWGPGTHWYKVGMRGTANEGTALHWAVRGFAVIKTKPDINLLPRVKWLLDHGANAEIEDNVGKKAIDYAKSQAMIDLLKGYGSSCGISGQGID</sequence>
<dbReference type="EMBL" id="JAAMPI010000081">
    <property type="protein sequence ID" value="KAF4636128.1"/>
    <property type="molecule type" value="Genomic_DNA"/>
</dbReference>
<evidence type="ECO:0008006" key="6">
    <source>
        <dbReference type="Google" id="ProtNLM"/>
    </source>
</evidence>
<feature type="compositionally biased region" description="Polar residues" evidence="3">
    <location>
        <begin position="1"/>
        <end position="10"/>
    </location>
</feature>
<evidence type="ECO:0000256" key="1">
    <source>
        <dbReference type="ARBA" id="ARBA00022737"/>
    </source>
</evidence>
<keyword evidence="1" id="KW-0677">Repeat</keyword>